<feature type="region of interest" description="Disordered" evidence="1">
    <location>
        <begin position="28"/>
        <end position="47"/>
    </location>
</feature>
<dbReference type="Proteomes" id="UP000016935">
    <property type="component" value="Unassembled WGS sequence"/>
</dbReference>
<protein>
    <recommendedName>
        <fullName evidence="2">C2H2-type domain-containing protein</fullName>
    </recommendedName>
</protein>
<dbReference type="InterPro" id="IPR013087">
    <property type="entry name" value="Znf_C2H2_type"/>
</dbReference>
<dbReference type="RefSeq" id="XP_008024508.1">
    <property type="nucleotide sequence ID" value="XM_008026317.1"/>
</dbReference>
<gene>
    <name evidence="3" type="ORF">SETTUDRAFT_184325</name>
</gene>
<feature type="domain" description="C2H2-type" evidence="2">
    <location>
        <begin position="225"/>
        <end position="254"/>
    </location>
</feature>
<feature type="compositionally biased region" description="Basic residues" evidence="1">
    <location>
        <begin position="33"/>
        <end position="47"/>
    </location>
</feature>
<dbReference type="OrthoDB" id="2687452at2759"/>
<feature type="domain" description="C2H2-type" evidence="2">
    <location>
        <begin position="191"/>
        <end position="218"/>
    </location>
</feature>
<reference evidence="3 4" key="2">
    <citation type="journal article" date="2013" name="PLoS Genet.">
        <title>Comparative genome structure, secondary metabolite, and effector coding capacity across Cochliobolus pathogens.</title>
        <authorList>
            <person name="Condon B.J."/>
            <person name="Leng Y."/>
            <person name="Wu D."/>
            <person name="Bushley K.E."/>
            <person name="Ohm R.A."/>
            <person name="Otillar R."/>
            <person name="Martin J."/>
            <person name="Schackwitz W."/>
            <person name="Grimwood J."/>
            <person name="MohdZainudin N."/>
            <person name="Xue C."/>
            <person name="Wang R."/>
            <person name="Manning V.A."/>
            <person name="Dhillon B."/>
            <person name="Tu Z.J."/>
            <person name="Steffenson B.J."/>
            <person name="Salamov A."/>
            <person name="Sun H."/>
            <person name="Lowry S."/>
            <person name="LaButti K."/>
            <person name="Han J."/>
            <person name="Copeland A."/>
            <person name="Lindquist E."/>
            <person name="Barry K."/>
            <person name="Schmutz J."/>
            <person name="Baker S.E."/>
            <person name="Ciuffetti L.M."/>
            <person name="Grigoriev I.V."/>
            <person name="Zhong S."/>
            <person name="Turgeon B.G."/>
        </authorList>
    </citation>
    <scope>NUCLEOTIDE SEQUENCE [LARGE SCALE GENOMIC DNA]</scope>
    <source>
        <strain evidence="4">28A</strain>
    </source>
</reference>
<feature type="compositionally biased region" description="Low complexity" evidence="1">
    <location>
        <begin position="95"/>
        <end position="105"/>
    </location>
</feature>
<evidence type="ECO:0000259" key="2">
    <source>
        <dbReference type="SMART" id="SM00355"/>
    </source>
</evidence>
<organism evidence="3 4">
    <name type="scientific">Exserohilum turcicum (strain 28A)</name>
    <name type="common">Northern leaf blight fungus</name>
    <name type="synonym">Setosphaeria turcica</name>
    <dbReference type="NCBI Taxonomy" id="671987"/>
    <lineage>
        <taxon>Eukaryota</taxon>
        <taxon>Fungi</taxon>
        <taxon>Dikarya</taxon>
        <taxon>Ascomycota</taxon>
        <taxon>Pezizomycotina</taxon>
        <taxon>Dothideomycetes</taxon>
        <taxon>Pleosporomycetidae</taxon>
        <taxon>Pleosporales</taxon>
        <taxon>Pleosporineae</taxon>
        <taxon>Pleosporaceae</taxon>
        <taxon>Exserohilum</taxon>
    </lineage>
</organism>
<feature type="compositionally biased region" description="Basic and acidic residues" evidence="1">
    <location>
        <begin position="8"/>
        <end position="19"/>
    </location>
</feature>
<dbReference type="EMBL" id="KB908559">
    <property type="protein sequence ID" value="EOA88016.1"/>
    <property type="molecule type" value="Genomic_DNA"/>
</dbReference>
<dbReference type="HOGENOM" id="CLU_081899_0_0_1"/>
<dbReference type="GeneID" id="19402030"/>
<sequence>MLAHHGSHRDNFGRLEGPRSPKYLSAGQAQLLPRKRSAPTRKTLQSHKLRIITSPAAPAYRPSTNSIDFTTTGSGSKKTKSVRLKQEQPPSPAMSGYSYSSSGQGNYSYQPPYQPGIPQYTQHQIHAYYAQYQCYPPEPWQMVQEYYVEQQPMSIPHTAYQEPVTGYESTGWQLQDTDVNVSASPGQKRTWTCDIPTCTSSAQFTRLADLQRHQSTVHGVGTPEYPCHVARCNRVGEKGFTRRDHLVEHLRNFHHIDIPRRKPGERSAFPFGWPEGGVGGAAGV</sequence>
<dbReference type="AlphaFoldDB" id="R0ITQ5"/>
<evidence type="ECO:0000256" key="1">
    <source>
        <dbReference type="SAM" id="MobiDB-lite"/>
    </source>
</evidence>
<evidence type="ECO:0000313" key="4">
    <source>
        <dbReference type="Proteomes" id="UP000016935"/>
    </source>
</evidence>
<keyword evidence="4" id="KW-1185">Reference proteome</keyword>
<dbReference type="SMART" id="SM00355">
    <property type="entry name" value="ZnF_C2H2"/>
    <property type="match status" value="2"/>
</dbReference>
<feature type="region of interest" description="Disordered" evidence="1">
    <location>
        <begin position="1"/>
        <end position="22"/>
    </location>
</feature>
<accession>R0ITQ5</accession>
<name>R0ITQ5_EXST2</name>
<evidence type="ECO:0000313" key="3">
    <source>
        <dbReference type="EMBL" id="EOA88016.1"/>
    </source>
</evidence>
<proteinExistence type="predicted"/>
<feature type="region of interest" description="Disordered" evidence="1">
    <location>
        <begin position="53"/>
        <end position="105"/>
    </location>
</feature>
<reference evidence="3 4" key="1">
    <citation type="journal article" date="2012" name="PLoS Pathog.">
        <title>Diverse lifestyles and strategies of plant pathogenesis encoded in the genomes of eighteen Dothideomycetes fungi.</title>
        <authorList>
            <person name="Ohm R.A."/>
            <person name="Feau N."/>
            <person name="Henrissat B."/>
            <person name="Schoch C.L."/>
            <person name="Horwitz B.A."/>
            <person name="Barry K.W."/>
            <person name="Condon B.J."/>
            <person name="Copeland A.C."/>
            <person name="Dhillon B."/>
            <person name="Glaser F."/>
            <person name="Hesse C.N."/>
            <person name="Kosti I."/>
            <person name="LaButti K."/>
            <person name="Lindquist E.A."/>
            <person name="Lucas S."/>
            <person name="Salamov A.A."/>
            <person name="Bradshaw R.E."/>
            <person name="Ciuffetti L."/>
            <person name="Hamelin R.C."/>
            <person name="Kema G.H.J."/>
            <person name="Lawrence C."/>
            <person name="Scott J.A."/>
            <person name="Spatafora J.W."/>
            <person name="Turgeon B.G."/>
            <person name="de Wit P.J.G.M."/>
            <person name="Zhong S."/>
            <person name="Goodwin S.B."/>
            <person name="Grigoriev I.V."/>
        </authorList>
    </citation>
    <scope>NUCLEOTIDE SEQUENCE [LARGE SCALE GENOMIC DNA]</scope>
    <source>
        <strain evidence="4">28A</strain>
    </source>
</reference>
<dbReference type="Gene3D" id="3.30.160.60">
    <property type="entry name" value="Classic Zinc Finger"/>
    <property type="match status" value="1"/>
</dbReference>
<dbReference type="eggNOG" id="ENOG502SXT7">
    <property type="taxonomic scope" value="Eukaryota"/>
</dbReference>
<dbReference type="STRING" id="671987.R0ITQ5"/>